<evidence type="ECO:0000313" key="26">
    <source>
        <dbReference type="Proteomes" id="UP000706525"/>
    </source>
</evidence>
<evidence type="ECO:0000256" key="13">
    <source>
        <dbReference type="ARBA" id="ARBA00023004"/>
    </source>
</evidence>
<dbReference type="InterPro" id="IPR004406">
    <property type="entry name" value="Aconitase_B"/>
</dbReference>
<feature type="domain" description="Aconitase B HEAT-like" evidence="24">
    <location>
        <begin position="96"/>
        <end position="248"/>
    </location>
</feature>
<dbReference type="SUPFAM" id="SSF52016">
    <property type="entry name" value="LeuD/IlvD-like"/>
    <property type="match status" value="1"/>
</dbReference>
<dbReference type="InterPro" id="IPR036008">
    <property type="entry name" value="Aconitase_4Fe-4S_dom"/>
</dbReference>
<dbReference type="InterPro" id="IPR036288">
    <property type="entry name" value="Aconitase_B_HEAT-like_dom_sf"/>
</dbReference>
<evidence type="ECO:0000256" key="3">
    <source>
        <dbReference type="ARBA" id="ARBA00004717"/>
    </source>
</evidence>
<dbReference type="PANTHER" id="PTHR43160:SF4">
    <property type="entry name" value="ACONITATE HYDRATASE B"/>
    <property type="match status" value="1"/>
</dbReference>
<evidence type="ECO:0000256" key="15">
    <source>
        <dbReference type="ARBA" id="ARBA00023239"/>
    </source>
</evidence>
<dbReference type="SUPFAM" id="SSF74778">
    <property type="entry name" value="Aconitase B, N-terminal domain"/>
    <property type="match status" value="1"/>
</dbReference>
<evidence type="ECO:0000256" key="14">
    <source>
        <dbReference type="ARBA" id="ARBA00023014"/>
    </source>
</evidence>
<dbReference type="Proteomes" id="UP000706525">
    <property type="component" value="Unassembled WGS sequence"/>
</dbReference>
<dbReference type="NCBIfam" id="TIGR00117">
    <property type="entry name" value="acnB"/>
    <property type="match status" value="1"/>
</dbReference>
<dbReference type="InterPro" id="IPR018136">
    <property type="entry name" value="Aconitase_4Fe-4S_BS"/>
</dbReference>
<protein>
    <recommendedName>
        <fullName evidence="8">Aconitate hydratase B</fullName>
        <ecNumber evidence="6">4.2.1.3</ecNumber>
        <ecNumber evidence="7">4.2.1.99</ecNumber>
    </recommendedName>
    <alternativeName>
        <fullName evidence="19">(2R,3S)-2-methylisocitrate dehydratase</fullName>
    </alternativeName>
    <alternativeName>
        <fullName evidence="17">(2S,3R)-3-hydroxybutane-1,2,3-tricarboxylate dehydratase</fullName>
    </alternativeName>
    <alternativeName>
        <fullName evidence="21">2-methyl-cis-aconitate hydratase</fullName>
    </alternativeName>
    <alternativeName>
        <fullName evidence="20">Iron-responsive protein-like</fullName>
    </alternativeName>
    <alternativeName>
        <fullName evidence="18">RNA-binding protein</fullName>
    </alternativeName>
</protein>
<evidence type="ECO:0000256" key="2">
    <source>
        <dbReference type="ARBA" id="ARBA00001966"/>
    </source>
</evidence>
<dbReference type="Pfam" id="PF06434">
    <property type="entry name" value="Aconitase_2_N"/>
    <property type="match status" value="1"/>
</dbReference>
<dbReference type="GO" id="GO:0003994">
    <property type="term" value="F:aconitate hydratase activity"/>
    <property type="evidence" value="ECO:0007669"/>
    <property type="project" value="UniProtKB-EC"/>
</dbReference>
<dbReference type="EC" id="4.2.1.99" evidence="7"/>
<name>A0ABN7ZJW5_9BURK</name>
<comment type="similarity">
    <text evidence="5">Belongs to the aconitase/IPM isomerase family.</text>
</comment>
<comment type="catalytic activity">
    <reaction evidence="1">
        <text>(2S,3R)-3-hydroxybutane-1,2,3-tricarboxylate = 2-methyl-cis-aconitate + H2O</text>
        <dbReference type="Rhea" id="RHEA:17941"/>
        <dbReference type="ChEBI" id="CHEBI:15377"/>
        <dbReference type="ChEBI" id="CHEBI:57429"/>
        <dbReference type="ChEBI" id="CHEBI:57872"/>
        <dbReference type="EC" id="4.2.1.99"/>
    </reaction>
</comment>
<dbReference type="EC" id="4.2.1.3" evidence="6"/>
<dbReference type="PANTHER" id="PTHR43160">
    <property type="entry name" value="ACONITATE HYDRATASE B"/>
    <property type="match status" value="1"/>
</dbReference>
<evidence type="ECO:0000256" key="19">
    <source>
        <dbReference type="ARBA" id="ARBA00031613"/>
    </source>
</evidence>
<evidence type="ECO:0000256" key="7">
    <source>
        <dbReference type="ARBA" id="ARBA00013250"/>
    </source>
</evidence>
<keyword evidence="10" id="KW-0816">Tricarboxylic acid cycle</keyword>
<keyword evidence="15 25" id="KW-0456">Lyase</keyword>
<keyword evidence="12" id="KW-0694">RNA-binding</keyword>
<dbReference type="Gene3D" id="3.30.499.10">
    <property type="entry name" value="Aconitase, domain 3"/>
    <property type="match status" value="2"/>
</dbReference>
<dbReference type="Pfam" id="PF11791">
    <property type="entry name" value="Aconitase_B_N"/>
    <property type="match status" value="1"/>
</dbReference>
<organism evidence="25 26">
    <name type="scientific">Cupriavidus pampae</name>
    <dbReference type="NCBI Taxonomy" id="659251"/>
    <lineage>
        <taxon>Bacteria</taxon>
        <taxon>Pseudomonadati</taxon>
        <taxon>Pseudomonadota</taxon>
        <taxon>Betaproteobacteria</taxon>
        <taxon>Burkholderiales</taxon>
        <taxon>Burkholderiaceae</taxon>
        <taxon>Cupriavidus</taxon>
    </lineage>
</organism>
<comment type="caution">
    <text evidence="25">The sequence shown here is derived from an EMBL/GenBank/DDBJ whole genome shotgun (WGS) entry which is preliminary data.</text>
</comment>
<keyword evidence="9" id="KW-0004">4Fe-4S</keyword>
<evidence type="ECO:0000256" key="17">
    <source>
        <dbReference type="ARBA" id="ARBA00030846"/>
    </source>
</evidence>
<evidence type="ECO:0000256" key="16">
    <source>
        <dbReference type="ARBA" id="ARBA00023501"/>
    </source>
</evidence>
<evidence type="ECO:0000256" key="6">
    <source>
        <dbReference type="ARBA" id="ARBA00012926"/>
    </source>
</evidence>
<dbReference type="InterPro" id="IPR015931">
    <property type="entry name" value="Acnase/IPM_dHydase_lsu_aba_1/3"/>
</dbReference>
<evidence type="ECO:0000256" key="10">
    <source>
        <dbReference type="ARBA" id="ARBA00022532"/>
    </source>
</evidence>
<dbReference type="CDD" id="cd01576">
    <property type="entry name" value="AcnB_Swivel"/>
    <property type="match status" value="1"/>
</dbReference>
<reference evidence="25 26" key="1">
    <citation type="submission" date="2021-08" db="EMBL/GenBank/DDBJ databases">
        <authorList>
            <person name="Peeters C."/>
        </authorList>
    </citation>
    <scope>NUCLEOTIDE SEQUENCE [LARGE SCALE GENOMIC DNA]</scope>
    <source>
        <strain evidence="25 26">LMG 32289</strain>
    </source>
</reference>
<proteinExistence type="inferred from homology"/>
<dbReference type="InterPro" id="IPR015933">
    <property type="entry name" value="Aconitase_B_HEAT-like_dom"/>
</dbReference>
<keyword evidence="11" id="KW-0479">Metal-binding</keyword>
<evidence type="ECO:0000256" key="20">
    <source>
        <dbReference type="ARBA" id="ARBA00031977"/>
    </source>
</evidence>
<comment type="catalytic activity">
    <reaction evidence="16">
        <text>citrate = D-threo-isocitrate</text>
        <dbReference type="Rhea" id="RHEA:10336"/>
        <dbReference type="ChEBI" id="CHEBI:15562"/>
        <dbReference type="ChEBI" id="CHEBI:16947"/>
        <dbReference type="EC" id="4.2.1.3"/>
    </reaction>
</comment>
<evidence type="ECO:0000259" key="22">
    <source>
        <dbReference type="Pfam" id="PF00330"/>
    </source>
</evidence>
<dbReference type="Gene3D" id="3.40.1060.10">
    <property type="entry name" value="Aconitase, Domain 2"/>
    <property type="match status" value="1"/>
</dbReference>
<gene>
    <name evidence="25" type="primary">acnB</name>
    <name evidence="25" type="ORF">LMG32289_05976</name>
</gene>
<dbReference type="PROSITE" id="PS01244">
    <property type="entry name" value="ACONITASE_2"/>
    <property type="match status" value="1"/>
</dbReference>
<dbReference type="InterPro" id="IPR001030">
    <property type="entry name" value="Acoase/IPM_deHydtase_lsu_aba"/>
</dbReference>
<evidence type="ECO:0000256" key="9">
    <source>
        <dbReference type="ARBA" id="ARBA00022485"/>
    </source>
</evidence>
<evidence type="ECO:0000256" key="21">
    <source>
        <dbReference type="ARBA" id="ARBA00032417"/>
    </source>
</evidence>
<dbReference type="PROSITE" id="PS00450">
    <property type="entry name" value="ACONITASE_1"/>
    <property type="match status" value="1"/>
</dbReference>
<evidence type="ECO:0000259" key="23">
    <source>
        <dbReference type="Pfam" id="PF06434"/>
    </source>
</evidence>
<keyword evidence="14" id="KW-0411">Iron-sulfur</keyword>
<dbReference type="InterPro" id="IPR015929">
    <property type="entry name" value="Aconitase_B_swivel"/>
</dbReference>
<dbReference type="NCBIfam" id="NF006690">
    <property type="entry name" value="PRK09238.1"/>
    <property type="match status" value="1"/>
</dbReference>
<evidence type="ECO:0000259" key="24">
    <source>
        <dbReference type="Pfam" id="PF11791"/>
    </source>
</evidence>
<feature type="domain" description="Aconitase/3-isopropylmalate dehydratase large subunit alpha/beta/alpha" evidence="22">
    <location>
        <begin position="553"/>
        <end position="906"/>
    </location>
</feature>
<accession>A0ABN7ZJW5</accession>
<evidence type="ECO:0000313" key="25">
    <source>
        <dbReference type="EMBL" id="CAG9185483.1"/>
    </source>
</evidence>
<evidence type="ECO:0000256" key="4">
    <source>
        <dbReference type="ARBA" id="ARBA00005026"/>
    </source>
</evidence>
<evidence type="ECO:0000256" key="5">
    <source>
        <dbReference type="ARBA" id="ARBA00007185"/>
    </source>
</evidence>
<comment type="pathway">
    <text evidence="3">Carbohydrate metabolism; tricarboxylic acid cycle; isocitrate from oxaloacetate: step 2/2.</text>
</comment>
<dbReference type="InterPro" id="IPR015928">
    <property type="entry name" value="Aconitase/3IPM_dehydase_swvl"/>
</dbReference>
<dbReference type="EMBL" id="CAJZAG010000014">
    <property type="protein sequence ID" value="CAG9185483.1"/>
    <property type="molecule type" value="Genomic_DNA"/>
</dbReference>
<dbReference type="InterPro" id="IPR050926">
    <property type="entry name" value="Aconitase/IPM_isomerase"/>
</dbReference>
<sequence>MKRNLRHACRENNGAAMSFSFFMSKRPTILVWARLGGAYSYIRYKTFDLCRTSDYNHAGTVGYADRCDETEKNESHLNNPGCFRKPYYQQVPMLDNYRAHVAERAALGIPPLPLTAQQTADLIELIKNPPAGEEQTLLDLITHRVPAGVDDAAKVKASYLAAVALGTEKTPLITRARATELLGTMLGGYNISPLIELLDDAEVGAVAANGLKTTLLMFDAFHDVKEKADKGNANAVAVIKSWADAEWFTNRPAVPESLTITVFKVTGETNTDDLSPAPDAFSRPDIPMHALAMLKNARPGITPEEDGKRGPIKFIEDLKNKGNLVAYVGDVVGTGSSRKSATNSVLWFTGEDIPFVPNKRFGGVCLGNKIAPIFYNTMEDAGALPIELDVSQMEMGDVVELRPYDGKALKNGQVISEFKVKSDVLFDEVRAGGRIPLIIGRGLTAKAREALGLAPSTLFRLPQNPVDSGKGFTLAQKMVGRAVGLAEGQGVRPGTYCEPKMTSVGSQDTTGPMTRDELKDLACLGFSADLVMQSFCHTSAYPKPVDVKTHHTLPKFMSTRGGISLRPGDGVIHSWLNRMLLPDTVGTGGDSHTRFPIGISFPAGSGLVAFAAATGVMPLDMPESVLVRFKGKMQPGVTLRDLVNAIPLYAIKAGLLTVAKQGKTNIFSGRILEIEGLPDLKVEQAFELSDASAERSAAGCSVRLNKEPIIEYINSNITLLKWMIAQGYEDARSLQRRIQAMEAWLAKPELLAPDADAEYAAVIEIDLADVHEPIVACPNDPDDVKTLSDVAGAKIDEVFIGSCMTNIGHFRAASKLLEGKRDIPVKLWVAPPTKMDQKQLTEEGHYGVFGQAGARTESPGCSLCMGNQAQVREGATVMSTSTRNFPNRLGKNTNVYLGSAELAAICSRLGRIPTKEEYMTDIGVINANGDKIYQYLNFDKIEEFKEVADTVTA</sequence>
<dbReference type="CDD" id="cd01581">
    <property type="entry name" value="AcnB"/>
    <property type="match status" value="1"/>
</dbReference>
<evidence type="ECO:0000256" key="1">
    <source>
        <dbReference type="ARBA" id="ARBA00000118"/>
    </source>
</evidence>
<feature type="domain" description="Aconitase B swivel" evidence="23">
    <location>
        <begin position="260"/>
        <end position="472"/>
    </location>
</feature>
<evidence type="ECO:0000256" key="12">
    <source>
        <dbReference type="ARBA" id="ARBA00022884"/>
    </source>
</evidence>
<evidence type="ECO:0000256" key="8">
    <source>
        <dbReference type="ARBA" id="ARBA00019379"/>
    </source>
</evidence>
<comment type="pathway">
    <text evidence="4">Organic acid metabolism; propanoate degradation.</text>
</comment>
<comment type="cofactor">
    <cofactor evidence="2">
        <name>[4Fe-4S] cluster</name>
        <dbReference type="ChEBI" id="CHEBI:49883"/>
    </cofactor>
</comment>
<evidence type="ECO:0000256" key="18">
    <source>
        <dbReference type="ARBA" id="ARBA00031081"/>
    </source>
</evidence>
<dbReference type="InterPro" id="IPR015932">
    <property type="entry name" value="Aconitase_dom2"/>
</dbReference>
<dbReference type="Pfam" id="PF00330">
    <property type="entry name" value="Aconitase"/>
    <property type="match status" value="1"/>
</dbReference>
<dbReference type="SUPFAM" id="SSF53732">
    <property type="entry name" value="Aconitase iron-sulfur domain"/>
    <property type="match status" value="1"/>
</dbReference>
<dbReference type="Gene3D" id="3.20.19.10">
    <property type="entry name" value="Aconitase, domain 4"/>
    <property type="match status" value="1"/>
</dbReference>
<keyword evidence="26" id="KW-1185">Reference proteome</keyword>
<dbReference type="Gene3D" id="1.25.40.310">
    <property type="entry name" value="Aconitate B, HEAT-like domain"/>
    <property type="match status" value="1"/>
</dbReference>
<keyword evidence="13" id="KW-0408">Iron</keyword>
<evidence type="ECO:0000256" key="11">
    <source>
        <dbReference type="ARBA" id="ARBA00022723"/>
    </source>
</evidence>